<dbReference type="AlphaFoldDB" id="A0A834TG02"/>
<keyword evidence="2" id="KW-1185">Reference proteome</keyword>
<reference evidence="1" key="1">
    <citation type="submission" date="2020-09" db="EMBL/GenBank/DDBJ databases">
        <title>Genome-Enabled Discovery of Anthraquinone Biosynthesis in Senna tora.</title>
        <authorList>
            <person name="Kang S.-H."/>
            <person name="Pandey R.P."/>
            <person name="Lee C.-M."/>
            <person name="Sim J.-S."/>
            <person name="Jeong J.-T."/>
            <person name="Choi B.-S."/>
            <person name="Jung M."/>
            <person name="Ginzburg D."/>
            <person name="Zhao K."/>
            <person name="Won S.Y."/>
            <person name="Oh T.-J."/>
            <person name="Yu Y."/>
            <person name="Kim N.-H."/>
            <person name="Lee O.R."/>
            <person name="Lee T.-H."/>
            <person name="Bashyal P."/>
            <person name="Kim T.-S."/>
            <person name="Lee W.-H."/>
            <person name="Kawkins C."/>
            <person name="Kim C.-K."/>
            <person name="Kim J.S."/>
            <person name="Ahn B.O."/>
            <person name="Rhee S.Y."/>
            <person name="Sohng J.K."/>
        </authorList>
    </citation>
    <scope>NUCLEOTIDE SEQUENCE</scope>
    <source>
        <tissue evidence="1">Leaf</tissue>
    </source>
</reference>
<dbReference type="EMBL" id="JAAIUW010000008">
    <property type="protein sequence ID" value="KAF7821563.1"/>
    <property type="molecule type" value="Genomic_DNA"/>
</dbReference>
<proteinExistence type="predicted"/>
<sequence length="58" mass="6445">MALHRLMVEEALVPSPGWEMRRKLVIHKLKSIVSSWTKRGPQLASSLGKINESASADC</sequence>
<evidence type="ECO:0000313" key="2">
    <source>
        <dbReference type="Proteomes" id="UP000634136"/>
    </source>
</evidence>
<gene>
    <name evidence="1" type="ORF">G2W53_027018</name>
</gene>
<name>A0A834TG02_9FABA</name>
<dbReference type="Proteomes" id="UP000634136">
    <property type="component" value="Unassembled WGS sequence"/>
</dbReference>
<accession>A0A834TG02</accession>
<organism evidence="1 2">
    <name type="scientific">Senna tora</name>
    <dbReference type="NCBI Taxonomy" id="362788"/>
    <lineage>
        <taxon>Eukaryota</taxon>
        <taxon>Viridiplantae</taxon>
        <taxon>Streptophyta</taxon>
        <taxon>Embryophyta</taxon>
        <taxon>Tracheophyta</taxon>
        <taxon>Spermatophyta</taxon>
        <taxon>Magnoliopsida</taxon>
        <taxon>eudicotyledons</taxon>
        <taxon>Gunneridae</taxon>
        <taxon>Pentapetalae</taxon>
        <taxon>rosids</taxon>
        <taxon>fabids</taxon>
        <taxon>Fabales</taxon>
        <taxon>Fabaceae</taxon>
        <taxon>Caesalpinioideae</taxon>
        <taxon>Cassia clade</taxon>
        <taxon>Senna</taxon>
    </lineage>
</organism>
<evidence type="ECO:0000313" key="1">
    <source>
        <dbReference type="EMBL" id="KAF7821563.1"/>
    </source>
</evidence>
<comment type="caution">
    <text evidence="1">The sequence shown here is derived from an EMBL/GenBank/DDBJ whole genome shotgun (WGS) entry which is preliminary data.</text>
</comment>
<protein>
    <submittedName>
        <fullName evidence="1">Nuclear poly(A) polymerase 3 isoform X2</fullName>
    </submittedName>
</protein>